<keyword evidence="2" id="KW-0812">Transmembrane</keyword>
<feature type="transmembrane region" description="Helical" evidence="2">
    <location>
        <begin position="40"/>
        <end position="64"/>
    </location>
</feature>
<accession>A0ABW3KYB4</accession>
<proteinExistence type="predicted"/>
<evidence type="ECO:0000256" key="1">
    <source>
        <dbReference type="SAM" id="MobiDB-lite"/>
    </source>
</evidence>
<sequence>MARHDDQWNRFNPLEATEEEKEQVWNKMQRQKRKNNRGKLTYVFYPASILAAAVIFFLLVMNYLPNDQQSAGPSERSLPESTIAHTTFKFEGGNDDWEISGEAYHFDYTKQLENDIDTLENGLGRIWINYTGDKKKLNEEVDISIIEPMGKHAAQFKEFDGTADFGISPDSFGDDYELNIEIEMNGELESFSLKPKKEEATYPLPKYYKVSQGEPFPEKWNETTPLIFEKNGISISLDQQHATTLSYELQSNAFDFTGVGPLFYIESDEEEIPLSITVADVDASDTIQTKIRDYDGVMDSPSIGVDESVMTEEGYTYEIHPEFDKYGLKTIEVYVNKELRAVFTAHVVPEISKPVTE</sequence>
<keyword evidence="2" id="KW-0472">Membrane</keyword>
<evidence type="ECO:0000256" key="2">
    <source>
        <dbReference type="SAM" id="Phobius"/>
    </source>
</evidence>
<evidence type="ECO:0000313" key="3">
    <source>
        <dbReference type="EMBL" id="MFD1017743.1"/>
    </source>
</evidence>
<feature type="region of interest" description="Disordered" evidence="1">
    <location>
        <begin position="1"/>
        <end position="21"/>
    </location>
</feature>
<protein>
    <recommendedName>
        <fullName evidence="5">DUF4179 domain-containing protein</fullName>
    </recommendedName>
</protein>
<keyword evidence="2" id="KW-1133">Transmembrane helix</keyword>
<dbReference type="EMBL" id="JBHTKL010000001">
    <property type="protein sequence ID" value="MFD1017743.1"/>
    <property type="molecule type" value="Genomic_DNA"/>
</dbReference>
<organism evidence="3 4">
    <name type="scientific">Thalassobacillus hwangdonensis</name>
    <dbReference type="NCBI Taxonomy" id="546108"/>
    <lineage>
        <taxon>Bacteria</taxon>
        <taxon>Bacillati</taxon>
        <taxon>Bacillota</taxon>
        <taxon>Bacilli</taxon>
        <taxon>Bacillales</taxon>
        <taxon>Bacillaceae</taxon>
        <taxon>Thalassobacillus</taxon>
    </lineage>
</organism>
<evidence type="ECO:0000313" key="4">
    <source>
        <dbReference type="Proteomes" id="UP001596990"/>
    </source>
</evidence>
<gene>
    <name evidence="3" type="ORF">ACFQ2J_00915</name>
</gene>
<name>A0ABW3KYB4_9BACI</name>
<keyword evidence="4" id="KW-1185">Reference proteome</keyword>
<comment type="caution">
    <text evidence="3">The sequence shown here is derived from an EMBL/GenBank/DDBJ whole genome shotgun (WGS) entry which is preliminary data.</text>
</comment>
<dbReference type="Proteomes" id="UP001596990">
    <property type="component" value="Unassembled WGS sequence"/>
</dbReference>
<dbReference type="RefSeq" id="WP_386055719.1">
    <property type="nucleotide sequence ID" value="NZ_JBHTKL010000001.1"/>
</dbReference>
<reference evidence="4" key="1">
    <citation type="journal article" date="2019" name="Int. J. Syst. Evol. Microbiol.">
        <title>The Global Catalogue of Microorganisms (GCM) 10K type strain sequencing project: providing services to taxonomists for standard genome sequencing and annotation.</title>
        <authorList>
            <consortium name="The Broad Institute Genomics Platform"/>
            <consortium name="The Broad Institute Genome Sequencing Center for Infectious Disease"/>
            <person name="Wu L."/>
            <person name="Ma J."/>
        </authorList>
    </citation>
    <scope>NUCLEOTIDE SEQUENCE [LARGE SCALE GENOMIC DNA]</scope>
    <source>
        <strain evidence="4">CCUG 56607</strain>
    </source>
</reference>
<evidence type="ECO:0008006" key="5">
    <source>
        <dbReference type="Google" id="ProtNLM"/>
    </source>
</evidence>